<protein>
    <submittedName>
        <fullName evidence="3">Alkaline shock response membrane anchor protein AmaP</fullName>
    </submittedName>
</protein>
<dbReference type="RefSeq" id="WP_146479435.1">
    <property type="nucleotide sequence ID" value="NZ_CP042266.1"/>
</dbReference>
<name>A0A5B8JFA8_9ACTN</name>
<keyword evidence="4" id="KW-1185">Reference proteome</keyword>
<gene>
    <name evidence="3" type="primary">amaP</name>
    <name evidence="3" type="ORF">FQU76_05890</name>
</gene>
<evidence type="ECO:0000313" key="3">
    <source>
        <dbReference type="EMBL" id="QDY76133.1"/>
    </source>
</evidence>
<evidence type="ECO:0000313" key="4">
    <source>
        <dbReference type="Proteomes" id="UP000320580"/>
    </source>
</evidence>
<dbReference type="AlphaFoldDB" id="A0A5B8JFA8"/>
<sequence length="193" mass="20636">MLRTVNRVALGLAGLVLLAAGGAALAAGAGLSVPSWWPWYGPGDVVLSTADRERWRDGGWWPATVAALAVLAFLALWLLLAQLRRARIGELFLDGGDGGEGARLRGRALEGAMEGEAESLEGVRRARVRLRRRRRGGPEARVRLLLAPHASPVRTLHTLTSQAVAHARTSAGLPALPTECRLQAAKHDARRVS</sequence>
<accession>A0A5B8JFA8</accession>
<evidence type="ECO:0000256" key="1">
    <source>
        <dbReference type="SAM" id="Phobius"/>
    </source>
</evidence>
<keyword evidence="1" id="KW-0812">Transmembrane</keyword>
<reference evidence="3 4" key="1">
    <citation type="submission" date="2019-07" db="EMBL/GenBank/DDBJ databases">
        <authorList>
            <person name="Zhu P."/>
        </authorList>
    </citation>
    <scope>NUCLEOTIDE SEQUENCE [LARGE SCALE GENOMIC DNA]</scope>
    <source>
        <strain evidence="3 4">SSL-25</strain>
    </source>
</reference>
<dbReference type="NCBIfam" id="NF033218">
    <property type="entry name" value="anchor_AmaP"/>
    <property type="match status" value="1"/>
</dbReference>
<organism evidence="3 4">
    <name type="scientific">Streptomyces qinzhouensis</name>
    <dbReference type="NCBI Taxonomy" id="2599401"/>
    <lineage>
        <taxon>Bacteria</taxon>
        <taxon>Bacillati</taxon>
        <taxon>Actinomycetota</taxon>
        <taxon>Actinomycetes</taxon>
        <taxon>Kitasatosporales</taxon>
        <taxon>Streptomycetaceae</taxon>
        <taxon>Streptomyces</taxon>
    </lineage>
</organism>
<dbReference type="EMBL" id="CP042266">
    <property type="protein sequence ID" value="QDY76133.1"/>
    <property type="molecule type" value="Genomic_DNA"/>
</dbReference>
<proteinExistence type="predicted"/>
<keyword evidence="1" id="KW-0472">Membrane</keyword>
<keyword evidence="1" id="KW-1133">Transmembrane helix</keyword>
<feature type="signal peptide" evidence="2">
    <location>
        <begin position="1"/>
        <end position="26"/>
    </location>
</feature>
<evidence type="ECO:0000256" key="2">
    <source>
        <dbReference type="SAM" id="SignalP"/>
    </source>
</evidence>
<feature type="chain" id="PRO_5022677013" evidence="2">
    <location>
        <begin position="27"/>
        <end position="193"/>
    </location>
</feature>
<dbReference type="OrthoDB" id="4350374at2"/>
<dbReference type="Proteomes" id="UP000320580">
    <property type="component" value="Chromosome"/>
</dbReference>
<feature type="transmembrane region" description="Helical" evidence="1">
    <location>
        <begin position="60"/>
        <end position="80"/>
    </location>
</feature>
<dbReference type="KEGG" id="sqz:FQU76_05890"/>
<keyword evidence="2" id="KW-0732">Signal</keyword>